<dbReference type="AlphaFoldDB" id="A0A423KGF3"/>
<dbReference type="Proteomes" id="UP000283627">
    <property type="component" value="Unassembled WGS sequence"/>
</dbReference>
<evidence type="ECO:0000313" key="2">
    <source>
        <dbReference type="EMBL" id="RON51904.1"/>
    </source>
</evidence>
<sequence length="61" mass="6997">MFLCREKLKERIAFRINVLDPIAGYILFLHMLMAIFECLFITPVGARLAREDGVSVTIIID</sequence>
<dbReference type="EMBL" id="MOBP01000012">
    <property type="protein sequence ID" value="RON51904.1"/>
    <property type="molecule type" value="Genomic_DNA"/>
</dbReference>
<reference evidence="2 3" key="1">
    <citation type="submission" date="2016-10" db="EMBL/GenBank/DDBJ databases">
        <title>Comparative genome analysis of multiple Pseudomonas spp. focuses on biocontrol and plant growth promoting traits.</title>
        <authorList>
            <person name="Tao X.-Y."/>
            <person name="Taylor C.G."/>
        </authorList>
    </citation>
    <scope>NUCLEOTIDE SEQUENCE [LARGE SCALE GENOMIC DNA]</scope>
    <source>
        <strain evidence="2 3">39A2</strain>
    </source>
</reference>
<keyword evidence="1" id="KW-0472">Membrane</keyword>
<evidence type="ECO:0000256" key="1">
    <source>
        <dbReference type="SAM" id="Phobius"/>
    </source>
</evidence>
<organism evidence="2 3">
    <name type="scientific">Pseudomonas frederiksbergensis</name>
    <dbReference type="NCBI Taxonomy" id="104087"/>
    <lineage>
        <taxon>Bacteria</taxon>
        <taxon>Pseudomonadati</taxon>
        <taxon>Pseudomonadota</taxon>
        <taxon>Gammaproteobacteria</taxon>
        <taxon>Pseudomonadales</taxon>
        <taxon>Pseudomonadaceae</taxon>
        <taxon>Pseudomonas</taxon>
    </lineage>
</organism>
<accession>A0A423KGF3</accession>
<name>A0A423KGF3_9PSED</name>
<comment type="caution">
    <text evidence="2">The sequence shown here is derived from an EMBL/GenBank/DDBJ whole genome shotgun (WGS) entry which is preliminary data.</text>
</comment>
<protein>
    <submittedName>
        <fullName evidence="2">Uncharacterized protein</fullName>
    </submittedName>
</protein>
<proteinExistence type="predicted"/>
<gene>
    <name evidence="2" type="ORF">BK665_18780</name>
</gene>
<keyword evidence="1" id="KW-1133">Transmembrane helix</keyword>
<keyword evidence="1" id="KW-0812">Transmembrane</keyword>
<evidence type="ECO:0000313" key="3">
    <source>
        <dbReference type="Proteomes" id="UP000283627"/>
    </source>
</evidence>
<feature type="transmembrane region" description="Helical" evidence="1">
    <location>
        <begin position="22"/>
        <end position="41"/>
    </location>
</feature>